<dbReference type="PANTHER" id="PTHR30332">
    <property type="entry name" value="PROBABLE GENERAL SECRETION PATHWAY PROTEIN D"/>
    <property type="match status" value="1"/>
</dbReference>
<keyword evidence="10" id="KW-1185">Reference proteome</keyword>
<dbReference type="InterPro" id="IPR050810">
    <property type="entry name" value="Bact_Secretion_Sys_Channel"/>
</dbReference>
<feature type="chain" id="PRO_5037970511" description="General secretion pathway protein D" evidence="6">
    <location>
        <begin position="30"/>
        <end position="690"/>
    </location>
</feature>
<dbReference type="RefSeq" id="WP_206575634.1">
    <property type="nucleotide sequence ID" value="NZ_JAFKCV010000019.1"/>
</dbReference>
<dbReference type="InterPro" id="IPR038591">
    <property type="entry name" value="NolW-like_sf"/>
</dbReference>
<dbReference type="Proteomes" id="UP000664654">
    <property type="component" value="Unassembled WGS sequence"/>
</dbReference>
<gene>
    <name evidence="9" type="ORF">J0A66_20010</name>
</gene>
<dbReference type="InterPro" id="IPR001775">
    <property type="entry name" value="GspD/PilQ"/>
</dbReference>
<sequence>MNIINTIESHTRRLSLLGLLVLSLTTGCAANLKDTVAVQPSYLQSPKINAQELLEGSRGADGSDEGEGGQLVRLPPASKLRSDVSGSQDLLNTFSDNSFVELAMNDMPLKDFLHYTFGELLAVNYVLDDNAKNDVSTVTLNLQDRVSKRRLFRIVEEVLTQKNYLINLTDGLFYIVKNTEKNAKGEVVYGFGNRTKDVPQTSREIFQIVPLDYGMRGNYNLILSKLTNAMLIPDFDQGLYYIKGKREDVVKAIEFLDMVDAPYYQGQHIGLATFTYIPPETFIEQATVLLENEGISVGTGGAKGKSVVFVPLSHLGAVAIFASSEELLSRIEFWTAQLDKPVQGGEEQYFVFQPRFARATDLMESLSPLIGGSSQVLARPQISSMQEGQGNVAERSEPAIVKAEGDGMRLVVDERSNAIIVFASGKKYQQLLPLMKRMDIMPKQVILEVVIAEVTLRDQFKQGVEFFLNNNNYTVGTEGALGLGDIGGLTYVLTGSSRWDVTAKLEQSNSLVNVLSRPSLVVRDGVTASMEVGTDIPIVSSTSSPDVGVTTSVQYRKTGLTLDVTPTVNSQGVVIMEISQNISSVLDDGITAQGAPSIFDRSMQTEVVADSGQTVILGGLISENVSKGNSKVPGLGDLPLLGQLFSSKSDVTDKTELIIMVTPRIIHNQEEWLSIRAQFDQGLSQLKLSD</sequence>
<evidence type="ECO:0000256" key="3">
    <source>
        <dbReference type="ARBA" id="ARBA00023136"/>
    </source>
</evidence>
<dbReference type="GO" id="GO:0009279">
    <property type="term" value="C:cell outer membrane"/>
    <property type="evidence" value="ECO:0007669"/>
    <property type="project" value="UniProtKB-SubCell"/>
</dbReference>
<comment type="similarity">
    <text evidence="4">Belongs to the bacterial secretin family.</text>
</comment>
<reference evidence="9" key="1">
    <citation type="submission" date="2021-03" db="EMBL/GenBank/DDBJ databases">
        <title>novel species isolated from a fishpond in China.</title>
        <authorList>
            <person name="Lu H."/>
            <person name="Cai Z."/>
        </authorList>
    </citation>
    <scope>NUCLEOTIDE SEQUENCE</scope>
    <source>
        <strain evidence="9">JCM 30855</strain>
    </source>
</reference>
<evidence type="ECO:0000256" key="2">
    <source>
        <dbReference type="ARBA" id="ARBA00022729"/>
    </source>
</evidence>
<evidence type="ECO:0000256" key="5">
    <source>
        <dbReference type="RuleBase" id="RU004004"/>
    </source>
</evidence>
<evidence type="ECO:0008006" key="11">
    <source>
        <dbReference type="Google" id="ProtNLM"/>
    </source>
</evidence>
<dbReference type="InterPro" id="IPR005644">
    <property type="entry name" value="NolW-like"/>
</dbReference>
<evidence type="ECO:0000259" key="7">
    <source>
        <dbReference type="Pfam" id="PF00263"/>
    </source>
</evidence>
<dbReference type="Pfam" id="PF00263">
    <property type="entry name" value="Secretin"/>
    <property type="match status" value="1"/>
</dbReference>
<feature type="domain" description="NolW-like" evidence="8">
    <location>
        <begin position="350"/>
        <end position="444"/>
    </location>
</feature>
<name>A0A939DT97_9ALTE</name>
<evidence type="ECO:0000256" key="6">
    <source>
        <dbReference type="SAM" id="SignalP"/>
    </source>
</evidence>
<dbReference type="PANTHER" id="PTHR30332:SF24">
    <property type="entry name" value="SECRETIN GSPD-RELATED"/>
    <property type="match status" value="1"/>
</dbReference>
<dbReference type="GO" id="GO:0015627">
    <property type="term" value="C:type II protein secretion system complex"/>
    <property type="evidence" value="ECO:0007669"/>
    <property type="project" value="TreeGrafter"/>
</dbReference>
<organism evidence="9 10">
    <name type="scientific">Bowmanella dokdonensis</name>
    <dbReference type="NCBI Taxonomy" id="751969"/>
    <lineage>
        <taxon>Bacteria</taxon>
        <taxon>Pseudomonadati</taxon>
        <taxon>Pseudomonadota</taxon>
        <taxon>Gammaproteobacteria</taxon>
        <taxon>Alteromonadales</taxon>
        <taxon>Alteromonadaceae</taxon>
        <taxon>Bowmanella</taxon>
    </lineage>
</organism>
<evidence type="ECO:0000259" key="8">
    <source>
        <dbReference type="Pfam" id="PF03958"/>
    </source>
</evidence>
<dbReference type="EMBL" id="JAFKCV010000019">
    <property type="protein sequence ID" value="MBN7827526.1"/>
    <property type="molecule type" value="Genomic_DNA"/>
</dbReference>
<feature type="domain" description="Type II/III secretion system secretin-like" evidence="7">
    <location>
        <begin position="507"/>
        <end position="666"/>
    </location>
</feature>
<dbReference type="InterPro" id="IPR004845">
    <property type="entry name" value="T2SS_GspD_CS"/>
</dbReference>
<evidence type="ECO:0000256" key="1">
    <source>
        <dbReference type="ARBA" id="ARBA00004370"/>
    </source>
</evidence>
<accession>A0A939DT97</accession>
<keyword evidence="3" id="KW-0472">Membrane</keyword>
<comment type="subcellular location">
    <subcellularLocation>
        <location evidence="5">Cell outer membrane</location>
    </subcellularLocation>
    <subcellularLocation>
        <location evidence="1">Membrane</location>
    </subcellularLocation>
</comment>
<feature type="signal peptide" evidence="6">
    <location>
        <begin position="1"/>
        <end position="29"/>
    </location>
</feature>
<proteinExistence type="inferred from homology"/>
<dbReference type="Gene3D" id="3.30.1370.120">
    <property type="match status" value="1"/>
</dbReference>
<keyword evidence="2 6" id="KW-0732">Signal</keyword>
<evidence type="ECO:0000256" key="4">
    <source>
        <dbReference type="RuleBase" id="RU004003"/>
    </source>
</evidence>
<dbReference type="Gene3D" id="3.55.50.30">
    <property type="match status" value="1"/>
</dbReference>
<dbReference type="PRINTS" id="PR00811">
    <property type="entry name" value="BCTERIALGSPD"/>
</dbReference>
<dbReference type="AlphaFoldDB" id="A0A939DT97"/>
<comment type="caution">
    <text evidence="9">The sequence shown here is derived from an EMBL/GenBank/DDBJ whole genome shotgun (WGS) entry which is preliminary data.</text>
</comment>
<dbReference type="Pfam" id="PF03958">
    <property type="entry name" value="Secretin_N"/>
    <property type="match status" value="1"/>
</dbReference>
<evidence type="ECO:0000313" key="9">
    <source>
        <dbReference type="EMBL" id="MBN7827526.1"/>
    </source>
</evidence>
<evidence type="ECO:0000313" key="10">
    <source>
        <dbReference type="Proteomes" id="UP000664654"/>
    </source>
</evidence>
<protein>
    <recommendedName>
        <fullName evidence="11">General secretion pathway protein D</fullName>
    </recommendedName>
</protein>
<dbReference type="PROSITE" id="PS00875">
    <property type="entry name" value="T2SP_D"/>
    <property type="match status" value="1"/>
</dbReference>
<dbReference type="GO" id="GO:0009306">
    <property type="term" value="P:protein secretion"/>
    <property type="evidence" value="ECO:0007669"/>
    <property type="project" value="InterPro"/>
</dbReference>
<dbReference type="InterPro" id="IPR004846">
    <property type="entry name" value="T2SS/T3SS_dom"/>
</dbReference>
<keyword evidence="5" id="KW-0813">Transport</keyword>